<evidence type="ECO:0000256" key="1">
    <source>
        <dbReference type="SAM" id="MobiDB-lite"/>
    </source>
</evidence>
<accession>A0A8W8HW60</accession>
<organism evidence="2 3">
    <name type="scientific">Magallana gigas</name>
    <name type="common">Pacific oyster</name>
    <name type="synonym">Crassostrea gigas</name>
    <dbReference type="NCBI Taxonomy" id="29159"/>
    <lineage>
        <taxon>Eukaryota</taxon>
        <taxon>Metazoa</taxon>
        <taxon>Spiralia</taxon>
        <taxon>Lophotrochozoa</taxon>
        <taxon>Mollusca</taxon>
        <taxon>Bivalvia</taxon>
        <taxon>Autobranchia</taxon>
        <taxon>Pteriomorphia</taxon>
        <taxon>Ostreida</taxon>
        <taxon>Ostreoidea</taxon>
        <taxon>Ostreidae</taxon>
        <taxon>Magallana</taxon>
    </lineage>
</organism>
<sequence length="191" mass="22231">MERDGKDIMRRLNSDKLMSPTPDMLRELPLSNIGERAERYHRIMMARTRTQLLLMDYLCQRRGINLQKTLERQRWEKSPESDLGPLVGLKHEAEDDLEKIKLRIIKAPKTRSPGPSADDRVASYYRLEADDAQDNLHEDKDGCCELFSAPPNDVNEKKENIKKSQKEGKSWKKRLLKLFSWCSGSAERCEN</sequence>
<feature type="compositionally biased region" description="Basic and acidic residues" evidence="1">
    <location>
        <begin position="154"/>
        <end position="169"/>
    </location>
</feature>
<dbReference type="AlphaFoldDB" id="A0A8W8HW60"/>
<evidence type="ECO:0000313" key="3">
    <source>
        <dbReference type="Proteomes" id="UP000005408"/>
    </source>
</evidence>
<keyword evidence="3" id="KW-1185">Reference proteome</keyword>
<dbReference type="EnsemblMetazoa" id="G11243.1">
    <property type="protein sequence ID" value="G11243.1:cds"/>
    <property type="gene ID" value="G11243"/>
</dbReference>
<evidence type="ECO:0000313" key="2">
    <source>
        <dbReference type="EnsemblMetazoa" id="G11243.1:cds"/>
    </source>
</evidence>
<protein>
    <submittedName>
        <fullName evidence="2">Uncharacterized protein</fullName>
    </submittedName>
</protein>
<reference evidence="2" key="1">
    <citation type="submission" date="2022-08" db="UniProtKB">
        <authorList>
            <consortium name="EnsemblMetazoa"/>
        </authorList>
    </citation>
    <scope>IDENTIFICATION</scope>
    <source>
        <strain evidence="2">05x7-T-G4-1.051#20</strain>
    </source>
</reference>
<feature type="region of interest" description="Disordered" evidence="1">
    <location>
        <begin position="147"/>
        <end position="169"/>
    </location>
</feature>
<name>A0A8W8HW60_MAGGI</name>
<proteinExistence type="predicted"/>
<dbReference type="Proteomes" id="UP000005408">
    <property type="component" value="Unassembled WGS sequence"/>
</dbReference>